<dbReference type="EMBL" id="WTPW01003125">
    <property type="protein sequence ID" value="KAF0353582.1"/>
    <property type="molecule type" value="Genomic_DNA"/>
</dbReference>
<comment type="caution">
    <text evidence="1">The sequence shown here is derived from an EMBL/GenBank/DDBJ whole genome shotgun (WGS) entry which is preliminary data.</text>
</comment>
<organism evidence="1 2">
    <name type="scientific">Gigaspora margarita</name>
    <dbReference type="NCBI Taxonomy" id="4874"/>
    <lineage>
        <taxon>Eukaryota</taxon>
        <taxon>Fungi</taxon>
        <taxon>Fungi incertae sedis</taxon>
        <taxon>Mucoromycota</taxon>
        <taxon>Glomeromycotina</taxon>
        <taxon>Glomeromycetes</taxon>
        <taxon>Diversisporales</taxon>
        <taxon>Gigasporaceae</taxon>
        <taxon>Gigaspora</taxon>
    </lineage>
</organism>
<name>A0A8H3WWT4_GIGMA</name>
<gene>
    <name evidence="1" type="ORF">F8M41_015145</name>
</gene>
<proteinExistence type="predicted"/>
<evidence type="ECO:0000313" key="2">
    <source>
        <dbReference type="Proteomes" id="UP000439903"/>
    </source>
</evidence>
<protein>
    <submittedName>
        <fullName evidence="1">Uncharacterized protein</fullName>
    </submittedName>
</protein>
<evidence type="ECO:0000313" key="1">
    <source>
        <dbReference type="EMBL" id="KAF0353582.1"/>
    </source>
</evidence>
<dbReference type="OrthoDB" id="2391367at2759"/>
<sequence>MVLIFENGTNGNIRISAKVGPRGSEAFYLIEPGCYDTWERTQDVFVTFRIGNENWTRQYSSIPDGTNAYYKVGGFNDVIYKQGRPKGELKSLVVDE</sequence>
<dbReference type="Proteomes" id="UP000439903">
    <property type="component" value="Unassembled WGS sequence"/>
</dbReference>
<dbReference type="AlphaFoldDB" id="A0A8H3WWT4"/>
<accession>A0A8H3WWT4</accession>
<reference evidence="1 2" key="1">
    <citation type="journal article" date="2019" name="Environ. Microbiol.">
        <title>At the nexus of three kingdoms: the genome of the mycorrhizal fungus Gigaspora margarita provides insights into plant, endobacterial and fungal interactions.</title>
        <authorList>
            <person name="Venice F."/>
            <person name="Ghignone S."/>
            <person name="Salvioli di Fossalunga A."/>
            <person name="Amselem J."/>
            <person name="Novero M."/>
            <person name="Xianan X."/>
            <person name="Sedzielewska Toro K."/>
            <person name="Morin E."/>
            <person name="Lipzen A."/>
            <person name="Grigoriev I.V."/>
            <person name="Henrissat B."/>
            <person name="Martin F.M."/>
            <person name="Bonfante P."/>
        </authorList>
    </citation>
    <scope>NUCLEOTIDE SEQUENCE [LARGE SCALE GENOMIC DNA]</scope>
    <source>
        <strain evidence="1 2">BEG34</strain>
    </source>
</reference>
<keyword evidence="2" id="KW-1185">Reference proteome</keyword>